<dbReference type="EMBL" id="CP025013">
    <property type="protein sequence ID" value="AUW45795.1"/>
    <property type="molecule type" value="Genomic_DNA"/>
</dbReference>
<geneLocation type="plasmid" evidence="2">
    <name>prln1</name>
</geneLocation>
<organism evidence="1 2">
    <name type="scientific">Rhizobium leguminosarum</name>
    <dbReference type="NCBI Taxonomy" id="384"/>
    <lineage>
        <taxon>Bacteria</taxon>
        <taxon>Pseudomonadati</taxon>
        <taxon>Pseudomonadota</taxon>
        <taxon>Alphaproteobacteria</taxon>
        <taxon>Hyphomicrobiales</taxon>
        <taxon>Rhizobiaceae</taxon>
        <taxon>Rhizobium/Agrobacterium group</taxon>
        <taxon>Rhizobium</taxon>
    </lineage>
</organism>
<sequence>MINLVAVRSLAPEPISAAIGSRGQENIPDIALLMDAMDLRQYGRLDGSARYCRAAVPCALPNRRGAFGSKSFEDLCRVCGQVRDTKNLPGV</sequence>
<dbReference type="Proteomes" id="UP000238523">
    <property type="component" value="Plasmid pRLN1"/>
</dbReference>
<evidence type="ECO:0000313" key="2">
    <source>
        <dbReference type="Proteomes" id="UP000238523"/>
    </source>
</evidence>
<gene>
    <name evidence="1" type="ORF">CUJ84_pRLN1000328</name>
</gene>
<dbReference type="AlphaFoldDB" id="A0A2K9ZC17"/>
<protein>
    <submittedName>
        <fullName evidence="1">Uncharacterized protein</fullName>
    </submittedName>
</protein>
<proteinExistence type="predicted"/>
<accession>A0A2K9ZC17</accession>
<keyword evidence="1" id="KW-0614">Plasmid</keyword>
<evidence type="ECO:0000313" key="1">
    <source>
        <dbReference type="EMBL" id="AUW45795.1"/>
    </source>
</evidence>
<reference evidence="1 2" key="1">
    <citation type="submission" date="2017-11" db="EMBL/GenBank/DDBJ databases">
        <title>Complete genome of Rhizobium leguminosarum Norway, an ineffective micro-symbiont.</title>
        <authorList>
            <person name="Hoffrichter A."/>
            <person name="Liang J."/>
            <person name="Brachmann A."/>
            <person name="Marin M."/>
        </authorList>
    </citation>
    <scope>NUCLEOTIDE SEQUENCE [LARGE SCALE GENOMIC DNA]</scope>
    <source>
        <strain evidence="1 2">Norway</strain>
        <plasmid evidence="2">Plasmid prln1</plasmid>
    </source>
</reference>
<name>A0A2K9ZC17_RHILE</name>